<reference evidence="2 3" key="1">
    <citation type="journal article" date="2021" name="Front. Microbiol.">
        <title>Comprehensive Comparative Genomics and Phenotyping of Methylobacterium Species.</title>
        <authorList>
            <person name="Alessa O."/>
            <person name="Ogura Y."/>
            <person name="Fujitani Y."/>
            <person name="Takami H."/>
            <person name="Hayashi T."/>
            <person name="Sahin N."/>
            <person name="Tani A."/>
        </authorList>
    </citation>
    <scope>NUCLEOTIDE SEQUENCE [LARGE SCALE GENOMIC DNA]</scope>
    <source>
        <strain evidence="2 3">DSM 23679</strain>
    </source>
</reference>
<evidence type="ECO:0000313" key="2">
    <source>
        <dbReference type="EMBL" id="GJD45956.1"/>
    </source>
</evidence>
<accession>A0ABQ4QLM2</accession>
<comment type="caution">
    <text evidence="2">The sequence shown here is derived from an EMBL/GenBank/DDBJ whole genome shotgun (WGS) entry which is preliminary data.</text>
</comment>
<sequence>MTAQAERTTLDGQLVGYWAREADRLEALAAAARFGWQKRRFLRRAADARAREAQSEARETARASGAASPA</sequence>
<feature type="compositionally biased region" description="Basic and acidic residues" evidence="1">
    <location>
        <begin position="47"/>
        <end position="61"/>
    </location>
</feature>
<proteinExistence type="predicted"/>
<organism evidence="2 3">
    <name type="scientific">Methylobacterium cerastii</name>
    <dbReference type="NCBI Taxonomy" id="932741"/>
    <lineage>
        <taxon>Bacteria</taxon>
        <taxon>Pseudomonadati</taxon>
        <taxon>Pseudomonadota</taxon>
        <taxon>Alphaproteobacteria</taxon>
        <taxon>Hyphomicrobiales</taxon>
        <taxon>Methylobacteriaceae</taxon>
        <taxon>Methylobacterium</taxon>
    </lineage>
</organism>
<gene>
    <name evidence="2" type="ORF">AFCDBAGC_3835</name>
</gene>
<evidence type="ECO:0000313" key="3">
    <source>
        <dbReference type="Proteomes" id="UP001055117"/>
    </source>
</evidence>
<keyword evidence="3" id="KW-1185">Reference proteome</keyword>
<feature type="region of interest" description="Disordered" evidence="1">
    <location>
        <begin position="47"/>
        <end position="70"/>
    </location>
</feature>
<dbReference type="Proteomes" id="UP001055117">
    <property type="component" value="Unassembled WGS sequence"/>
</dbReference>
<protein>
    <submittedName>
        <fullName evidence="2">Uncharacterized protein</fullName>
    </submittedName>
</protein>
<name>A0ABQ4QLM2_9HYPH</name>
<evidence type="ECO:0000256" key="1">
    <source>
        <dbReference type="SAM" id="MobiDB-lite"/>
    </source>
</evidence>
<dbReference type="EMBL" id="BPQG01000061">
    <property type="protein sequence ID" value="GJD45956.1"/>
    <property type="molecule type" value="Genomic_DNA"/>
</dbReference>
<dbReference type="RefSeq" id="WP_238272751.1">
    <property type="nucleotide sequence ID" value="NZ_BPQG01000061.1"/>
</dbReference>